<protein>
    <submittedName>
        <fullName evidence="2">Metal-dependent hydrolase</fullName>
    </submittedName>
</protein>
<keyword evidence="2" id="KW-0378">Hydrolase</keyword>
<proteinExistence type="predicted"/>
<keyword evidence="3" id="KW-1185">Reference proteome</keyword>
<dbReference type="InterPro" id="IPR053170">
    <property type="entry name" value="Transcription_regulator"/>
</dbReference>
<dbReference type="EMBL" id="JAIUJR010000005">
    <property type="protein sequence ID" value="MCA0132743.1"/>
    <property type="molecule type" value="Genomic_DNA"/>
</dbReference>
<feature type="transmembrane region" description="Helical" evidence="1">
    <location>
        <begin position="59"/>
        <end position="78"/>
    </location>
</feature>
<accession>A0ABS7XTH7</accession>
<comment type="caution">
    <text evidence="2">The sequence shown here is derived from an EMBL/GenBank/DDBJ whole genome shotgun (WGS) entry which is preliminary data.</text>
</comment>
<feature type="transmembrane region" description="Helical" evidence="1">
    <location>
        <begin position="90"/>
        <end position="111"/>
    </location>
</feature>
<dbReference type="PANTHER" id="PTHR40031:SF1">
    <property type="entry name" value="MEMBRANE-BOUND METAL-DEPENDENT HYDROLASE"/>
    <property type="match status" value="1"/>
</dbReference>
<dbReference type="GO" id="GO:0016787">
    <property type="term" value="F:hydrolase activity"/>
    <property type="evidence" value="ECO:0007669"/>
    <property type="project" value="UniProtKB-KW"/>
</dbReference>
<name>A0ABS7XTH7_9FLAO</name>
<sequence length="333" mass="38402">MDSLTQIVLGASVGELTLGKKAGNKALLYGAIAGTIPDLDVFFGKLTDTITAIEWHRGFSHSIVFSLIMAPLLGVLVNKIEKRLNLGWKPWANLFFWGLFTHPLLDAFTTWGTQLFWPLDWRVAFNSIFVVDPLYTIPFLLCLILVLFLKRTSKRRRQINHFGLILSSTYLLVTLVLKQIALSKFEQALEDQNISYTKISTRPSPLNTILWNANVDTEDNYLIADYSFFDTKPITFKAYEKRRAQSEDLVFKTNIKRLITISEGWYIIEKKDENWYFNDLRFGLIPRKDKSPMFVFSYLLEDENGEIKATEVTKTRGDAKFLLSSLWIRFKGN</sequence>
<reference evidence="3" key="1">
    <citation type="submission" date="2023-07" db="EMBL/GenBank/DDBJ databases">
        <authorList>
            <person name="Yue Y."/>
        </authorList>
    </citation>
    <scope>NUCLEOTIDE SEQUENCE [LARGE SCALE GENOMIC DNA]</scope>
    <source>
        <strain evidence="3">D23</strain>
    </source>
</reference>
<evidence type="ECO:0000313" key="2">
    <source>
        <dbReference type="EMBL" id="MCA0132743.1"/>
    </source>
</evidence>
<evidence type="ECO:0000256" key="1">
    <source>
        <dbReference type="SAM" id="Phobius"/>
    </source>
</evidence>
<dbReference type="PANTHER" id="PTHR40031">
    <property type="entry name" value="HYPOTHETICAL MEMBRANE SPANNING PROTEIN"/>
    <property type="match status" value="1"/>
</dbReference>
<keyword evidence="1" id="KW-0472">Membrane</keyword>
<dbReference type="RefSeq" id="WP_224528549.1">
    <property type="nucleotide sequence ID" value="NZ_JAIUJR010000005.1"/>
</dbReference>
<dbReference type="Proteomes" id="UP001198901">
    <property type="component" value="Unassembled WGS sequence"/>
</dbReference>
<feature type="transmembrane region" description="Helical" evidence="1">
    <location>
        <begin position="161"/>
        <end position="182"/>
    </location>
</feature>
<feature type="transmembrane region" description="Helical" evidence="1">
    <location>
        <begin position="123"/>
        <end position="149"/>
    </location>
</feature>
<dbReference type="InterPro" id="IPR007404">
    <property type="entry name" value="YdjM-like"/>
</dbReference>
<gene>
    <name evidence="2" type="ORF">LBU54_09120</name>
</gene>
<evidence type="ECO:0000313" key="3">
    <source>
        <dbReference type="Proteomes" id="UP001198901"/>
    </source>
</evidence>
<organism evidence="2 3">
    <name type="scientific">Winogradskyella alexanderae</name>
    <dbReference type="NCBI Taxonomy" id="2877123"/>
    <lineage>
        <taxon>Bacteria</taxon>
        <taxon>Pseudomonadati</taxon>
        <taxon>Bacteroidota</taxon>
        <taxon>Flavobacteriia</taxon>
        <taxon>Flavobacteriales</taxon>
        <taxon>Flavobacteriaceae</taxon>
        <taxon>Winogradskyella</taxon>
    </lineage>
</organism>
<keyword evidence="1" id="KW-1133">Transmembrane helix</keyword>
<dbReference type="Pfam" id="PF04307">
    <property type="entry name" value="YdjM"/>
    <property type="match status" value="1"/>
</dbReference>
<keyword evidence="1" id="KW-0812">Transmembrane</keyword>